<evidence type="ECO:0000256" key="1">
    <source>
        <dbReference type="SAM" id="MobiDB-lite"/>
    </source>
</evidence>
<proteinExistence type="predicted"/>
<evidence type="ECO:0000313" key="2">
    <source>
        <dbReference type="EMBL" id="MDA0182075.1"/>
    </source>
</evidence>
<dbReference type="EMBL" id="JAPDDP010000030">
    <property type="protein sequence ID" value="MDA0182075.1"/>
    <property type="molecule type" value="Genomic_DNA"/>
</dbReference>
<gene>
    <name evidence="2" type="ORF">OJ997_17350</name>
</gene>
<name>A0A9X3SC39_9ACTN</name>
<dbReference type="RefSeq" id="WP_270026434.1">
    <property type="nucleotide sequence ID" value="NZ_JAPDDP010000030.1"/>
</dbReference>
<protein>
    <submittedName>
        <fullName evidence="2">Uncharacterized protein</fullName>
    </submittedName>
</protein>
<dbReference type="AlphaFoldDB" id="A0A9X3SC39"/>
<organism evidence="2 3">
    <name type="scientific">Solirubrobacter phytolaccae</name>
    <dbReference type="NCBI Taxonomy" id="1404360"/>
    <lineage>
        <taxon>Bacteria</taxon>
        <taxon>Bacillati</taxon>
        <taxon>Actinomycetota</taxon>
        <taxon>Thermoleophilia</taxon>
        <taxon>Solirubrobacterales</taxon>
        <taxon>Solirubrobacteraceae</taxon>
        <taxon>Solirubrobacter</taxon>
    </lineage>
</organism>
<comment type="caution">
    <text evidence="2">The sequence shown here is derived from an EMBL/GenBank/DDBJ whole genome shotgun (WGS) entry which is preliminary data.</text>
</comment>
<keyword evidence="3" id="KW-1185">Reference proteome</keyword>
<reference evidence="2" key="1">
    <citation type="submission" date="2022-10" db="EMBL/GenBank/DDBJ databases">
        <title>The WGS of Solirubrobacter phytolaccae KCTC 29190.</title>
        <authorList>
            <person name="Jiang Z."/>
        </authorList>
    </citation>
    <scope>NUCLEOTIDE SEQUENCE</scope>
    <source>
        <strain evidence="2">KCTC 29190</strain>
    </source>
</reference>
<evidence type="ECO:0000313" key="3">
    <source>
        <dbReference type="Proteomes" id="UP001147653"/>
    </source>
</evidence>
<accession>A0A9X3SC39</accession>
<feature type="region of interest" description="Disordered" evidence="1">
    <location>
        <begin position="1"/>
        <end position="33"/>
    </location>
</feature>
<sequence>MNAGLSTSPHQYNVPQVREVASPVKPEDEQRRPLTQRELVAMSLLACPGRG</sequence>
<dbReference type="Proteomes" id="UP001147653">
    <property type="component" value="Unassembled WGS sequence"/>
</dbReference>
<feature type="compositionally biased region" description="Polar residues" evidence="1">
    <location>
        <begin position="1"/>
        <end position="14"/>
    </location>
</feature>